<dbReference type="EMBL" id="CBMI010005048">
    <property type="protein sequence ID" value="CDL73367.1"/>
    <property type="molecule type" value="Genomic_DNA"/>
</dbReference>
<dbReference type="AlphaFoldDB" id="W1I9U2"/>
<keyword evidence="1" id="KW-0496">Mitochondrion</keyword>
<name>W1I9U2_9HYPO</name>
<evidence type="ECO:0000313" key="1">
    <source>
        <dbReference type="EMBL" id="CDL73367.1"/>
    </source>
</evidence>
<protein>
    <submittedName>
        <fullName evidence="1">Unclassified</fullName>
    </submittedName>
</protein>
<dbReference type="EMBL" id="HG321313">
    <property type="protein sequence ID" value="CEF82629.1"/>
    <property type="molecule type" value="Genomic_DNA"/>
</dbReference>
<geneLocation type="mitochondrion" evidence="1"/>
<gene>
    <name evidence="1" type="ORF">BN850_0137550</name>
</gene>
<sequence length="44" mass="4966">MICCLGKSGWGARLQTSPLLKYRQQATFSAHLTAYLTALPRFHQ</sequence>
<accession>W1I9U2</accession>
<reference evidence="1" key="1">
    <citation type="submission" date="2013-05" db="EMBL/GenBank/DDBJ databases">
        <title>Draft genome sequences of six wheat associated Fusarium spp. isolates.</title>
        <authorList>
            <person name="Moolhuijzen P.M."/>
            <person name="Manners J.M."/>
            <person name="Wilcox S."/>
            <person name="Bellgard M.I."/>
            <person name="Gardiner D.M."/>
        </authorList>
    </citation>
    <scope>NUCLEOTIDE SEQUENCE</scope>
    <source>
        <strain evidence="1">CS3069</strain>
    </source>
</reference>
<proteinExistence type="predicted"/>
<organism evidence="1">
    <name type="scientific">Fusarium clavum</name>
    <dbReference type="NCBI Taxonomy" id="2594811"/>
    <lineage>
        <taxon>Eukaryota</taxon>
        <taxon>Fungi</taxon>
        <taxon>Dikarya</taxon>
        <taxon>Ascomycota</taxon>
        <taxon>Pezizomycotina</taxon>
        <taxon>Sordariomycetes</taxon>
        <taxon>Hypocreomycetidae</taxon>
        <taxon>Hypocreales</taxon>
        <taxon>Nectriaceae</taxon>
        <taxon>Fusarium</taxon>
        <taxon>Fusarium incarnatum-equiseti species complex</taxon>
    </lineage>
</organism>